<protein>
    <recommendedName>
        <fullName evidence="6">Carboxylesterase type B domain-containing protein</fullName>
    </recommendedName>
</protein>
<proteinExistence type="inferred from homology"/>
<evidence type="ECO:0000313" key="7">
    <source>
        <dbReference type="EMBL" id="GMH51898.1"/>
    </source>
</evidence>
<feature type="region of interest" description="Disordered" evidence="4">
    <location>
        <begin position="469"/>
        <end position="497"/>
    </location>
</feature>
<dbReference type="OrthoDB" id="408631at2759"/>
<feature type="compositionally biased region" description="Basic residues" evidence="4">
    <location>
        <begin position="81"/>
        <end position="97"/>
    </location>
</feature>
<dbReference type="PANTHER" id="PTHR11559">
    <property type="entry name" value="CARBOXYLESTERASE"/>
    <property type="match status" value="1"/>
</dbReference>
<gene>
    <name evidence="7" type="ORF">TrST_g8214</name>
</gene>
<dbReference type="PROSITE" id="PS00941">
    <property type="entry name" value="CARBOXYLESTERASE_B_2"/>
    <property type="match status" value="1"/>
</dbReference>
<dbReference type="GO" id="GO:0016787">
    <property type="term" value="F:hydrolase activity"/>
    <property type="evidence" value="ECO:0007669"/>
    <property type="project" value="UniProtKB-KW"/>
</dbReference>
<evidence type="ECO:0000256" key="4">
    <source>
        <dbReference type="SAM" id="MobiDB-lite"/>
    </source>
</evidence>
<feature type="coiled-coil region" evidence="3">
    <location>
        <begin position="705"/>
        <end position="732"/>
    </location>
</feature>
<feature type="chain" id="PRO_5040922560" description="Carboxylesterase type B domain-containing protein" evidence="5">
    <location>
        <begin position="26"/>
        <end position="1132"/>
    </location>
</feature>
<organism evidence="7 8">
    <name type="scientific">Triparma strigata</name>
    <dbReference type="NCBI Taxonomy" id="1606541"/>
    <lineage>
        <taxon>Eukaryota</taxon>
        <taxon>Sar</taxon>
        <taxon>Stramenopiles</taxon>
        <taxon>Ochrophyta</taxon>
        <taxon>Bolidophyceae</taxon>
        <taxon>Parmales</taxon>
        <taxon>Triparmaceae</taxon>
        <taxon>Triparma</taxon>
    </lineage>
</organism>
<keyword evidence="8" id="KW-1185">Reference proteome</keyword>
<keyword evidence="2" id="KW-0378">Hydrolase</keyword>
<evidence type="ECO:0000256" key="1">
    <source>
        <dbReference type="ARBA" id="ARBA00005964"/>
    </source>
</evidence>
<evidence type="ECO:0000256" key="5">
    <source>
        <dbReference type="SAM" id="SignalP"/>
    </source>
</evidence>
<name>A0A9W7DV66_9STRA</name>
<dbReference type="Proteomes" id="UP001165085">
    <property type="component" value="Unassembled WGS sequence"/>
</dbReference>
<comment type="caution">
    <text evidence="7">The sequence shown here is derived from an EMBL/GenBank/DDBJ whole genome shotgun (WGS) entry which is preliminary data.</text>
</comment>
<evidence type="ECO:0000256" key="2">
    <source>
        <dbReference type="ARBA" id="ARBA00022801"/>
    </source>
</evidence>
<keyword evidence="5" id="KW-0732">Signal</keyword>
<dbReference type="Pfam" id="PF00135">
    <property type="entry name" value="COesterase"/>
    <property type="match status" value="1"/>
</dbReference>
<dbReference type="AlphaFoldDB" id="A0A9W7DV66"/>
<dbReference type="PROSITE" id="PS00122">
    <property type="entry name" value="CARBOXYLESTERASE_B_1"/>
    <property type="match status" value="1"/>
</dbReference>
<dbReference type="InterPro" id="IPR019826">
    <property type="entry name" value="Carboxylesterase_B_AS"/>
</dbReference>
<dbReference type="Gene3D" id="3.40.50.1820">
    <property type="entry name" value="alpha/beta hydrolase"/>
    <property type="match status" value="2"/>
</dbReference>
<keyword evidence="3" id="KW-0175">Coiled coil</keyword>
<dbReference type="InterPro" id="IPR050309">
    <property type="entry name" value="Type-B_Carboxylest/Lipase"/>
</dbReference>
<feature type="region of interest" description="Disordered" evidence="4">
    <location>
        <begin position="69"/>
        <end position="167"/>
    </location>
</feature>
<accession>A0A9W7DV66</accession>
<feature type="signal peptide" evidence="5">
    <location>
        <begin position="1"/>
        <end position="25"/>
    </location>
</feature>
<dbReference type="InterPro" id="IPR029058">
    <property type="entry name" value="AB_hydrolase_fold"/>
</dbReference>
<feature type="domain" description="Carboxylesterase type B" evidence="6">
    <location>
        <begin position="174"/>
        <end position="478"/>
    </location>
</feature>
<feature type="compositionally biased region" description="Low complexity" evidence="4">
    <location>
        <begin position="98"/>
        <end position="139"/>
    </location>
</feature>
<comment type="similarity">
    <text evidence="1">Belongs to the type-B carboxylesterase/lipase family.</text>
</comment>
<dbReference type="SUPFAM" id="SSF53474">
    <property type="entry name" value="alpha/beta-Hydrolases"/>
    <property type="match status" value="2"/>
</dbReference>
<evidence type="ECO:0000313" key="8">
    <source>
        <dbReference type="Proteomes" id="UP001165085"/>
    </source>
</evidence>
<evidence type="ECO:0000256" key="3">
    <source>
        <dbReference type="SAM" id="Coils"/>
    </source>
</evidence>
<evidence type="ECO:0000259" key="6">
    <source>
        <dbReference type="Pfam" id="PF00135"/>
    </source>
</evidence>
<sequence>MSSTRPPPLLPLLLLLLLLPPFCVPSLPPVSPSSNSSFADLKINSNHDVTILDDALLNDPADAFKATMRGGAQAEGDNSKERKKGKGSKKTKRRRRSSSSTTSSSTSSSSSSSSLVPSPQNPTNKNNPQTPSPTTTLKTNPPPKQSNTPPSSSPHPKPQTSSPYDAKITLNLPSYGKLIGRRSAGVDRFLGIPYAAPPVGLRRFSPPEPAQPWAPKKLDASDFSPDCWQTSDPVLNPRLGNGMSEDCLYLNVYTPAGHASRTKQGRLLSGKRLLPVMLWFHGGGFQQGGANRAEYDGTQLSEKDVIVVTINYRLGALGFLVSIEDGLYGNYGLMDQRAALEFVHKNIRYFGGDPDQVTLFGESAGAVMIGLHLMMDGAGEGGLFQKAVMQSNPLGYSFRSVIVADFIGKGLKREVDCRDLECLRAERVEEIVNAQGGLMGVPRSVGDFFVWGPTLTKEVKYAMRFSSTDPNNPSKFLPGPLSNTDSPQSPNQHQQEQQLITKMEGHRVYKFDTNNRQQKLIDAGLLSNKNSKKDSDDPTLISSSARWANVNVSQPLSNHFTIPDNVPIIIGTNAHEGQMFVYSAFPAPMPKVVYWMFVGALFRDSAPRVLNHYRDLVLKVEEAASKLGERNLREEEAKQDYLDRREELEKEYEDILQKASLDAEASSNSAPKNPSYFTKLWRGGAAELGNETAPEISETPLTRAEKALLRQKRRLERNLAKQKARALKEAAKVAVDYRPVMSTIIDDYLFRCPSWKLASQLTGQRASYFAQNTSASSTSNSTNVYVYRFSQPTHVAGYPECWGLACHTAEMPYIFNSIPIIMEEYSVRGLSARNEAPVPLEYPYTEAMAAFQGVDLFKNGSAPSSKNSPNASSVHSKMDRVFNQFFGEFFHEDADEELATDLSERWAAFAKTSDPNHDGSKVKWGSWLPNKASMPTQTDEEQQSMFESTDGEYDYYDTDEEFYDGFQTEFDETDTNYGSGAGSDYNNIDELDLIWGEEESEDEFRSRVLTLLGVETARDTKHRTELRRSNSPYEKEEFSSWNIFKKRKKREEDKKSNEKDHYFNKYDVESRANFILKIAQAAGVMGSGIDAEGDESEAEWLNEIIDFSWPPEARLIESDCTCEMWNRIRYKY</sequence>
<dbReference type="InterPro" id="IPR002018">
    <property type="entry name" value="CarbesteraseB"/>
</dbReference>
<dbReference type="EMBL" id="BRXY01000007">
    <property type="protein sequence ID" value="GMH51898.1"/>
    <property type="molecule type" value="Genomic_DNA"/>
</dbReference>
<feature type="compositionally biased region" description="Low complexity" evidence="4">
    <location>
        <begin position="486"/>
        <end position="497"/>
    </location>
</feature>
<dbReference type="InterPro" id="IPR019819">
    <property type="entry name" value="Carboxylesterase_B_CS"/>
</dbReference>
<feature type="coiled-coil region" evidence="3">
    <location>
        <begin position="631"/>
        <end position="658"/>
    </location>
</feature>
<reference evidence="8" key="1">
    <citation type="journal article" date="2023" name="Commun. Biol.">
        <title>Genome analysis of Parmales, the sister group of diatoms, reveals the evolutionary specialization of diatoms from phago-mixotrophs to photoautotrophs.</title>
        <authorList>
            <person name="Ban H."/>
            <person name="Sato S."/>
            <person name="Yoshikawa S."/>
            <person name="Yamada K."/>
            <person name="Nakamura Y."/>
            <person name="Ichinomiya M."/>
            <person name="Sato N."/>
            <person name="Blanc-Mathieu R."/>
            <person name="Endo H."/>
            <person name="Kuwata A."/>
            <person name="Ogata H."/>
        </authorList>
    </citation>
    <scope>NUCLEOTIDE SEQUENCE [LARGE SCALE GENOMIC DNA]</scope>
    <source>
        <strain evidence="8">NIES 3701</strain>
    </source>
</reference>